<reference evidence="1" key="1">
    <citation type="submission" date="2015-01" db="EMBL/GenBank/DDBJ databases">
        <title>The Genome Sequence of Cladophialophora bantiana CBS 173.52.</title>
        <authorList>
            <consortium name="The Broad Institute Genomics Platform"/>
            <person name="Cuomo C."/>
            <person name="de Hoog S."/>
            <person name="Gorbushina A."/>
            <person name="Stielow B."/>
            <person name="Teixiera M."/>
            <person name="Abouelleil A."/>
            <person name="Chapman S.B."/>
            <person name="Priest M."/>
            <person name="Young S.K."/>
            <person name="Wortman J."/>
            <person name="Nusbaum C."/>
            <person name="Birren B."/>
        </authorList>
    </citation>
    <scope>NUCLEOTIDE SEQUENCE [LARGE SCALE GENOMIC DNA]</scope>
    <source>
        <strain evidence="1">CBS 173.52</strain>
    </source>
</reference>
<accession>A0A0D2HYD6</accession>
<dbReference type="EMBL" id="KN846995">
    <property type="protein sequence ID" value="KIW89574.1"/>
    <property type="molecule type" value="Genomic_DNA"/>
</dbReference>
<name>A0A0D2HYD6_CLAB1</name>
<dbReference type="Proteomes" id="UP000053789">
    <property type="component" value="Unassembled WGS sequence"/>
</dbReference>
<dbReference type="AlphaFoldDB" id="A0A0D2HYD6"/>
<dbReference type="GeneID" id="27702658"/>
<evidence type="ECO:0000313" key="2">
    <source>
        <dbReference type="Proteomes" id="UP000053789"/>
    </source>
</evidence>
<dbReference type="RefSeq" id="XP_016616243.1">
    <property type="nucleotide sequence ID" value="XM_016767451.1"/>
</dbReference>
<keyword evidence="2" id="KW-1185">Reference proteome</keyword>
<gene>
    <name evidence="1" type="ORF">Z519_09730</name>
</gene>
<proteinExistence type="predicted"/>
<dbReference type="VEuPathDB" id="FungiDB:Z519_09730"/>
<organism evidence="1 2">
    <name type="scientific">Cladophialophora bantiana (strain ATCC 10958 / CBS 173.52 / CDC B-1940 / NIH 8579)</name>
    <name type="common">Xylohypha bantiana</name>
    <dbReference type="NCBI Taxonomy" id="1442370"/>
    <lineage>
        <taxon>Eukaryota</taxon>
        <taxon>Fungi</taxon>
        <taxon>Dikarya</taxon>
        <taxon>Ascomycota</taxon>
        <taxon>Pezizomycotina</taxon>
        <taxon>Eurotiomycetes</taxon>
        <taxon>Chaetothyriomycetidae</taxon>
        <taxon>Chaetothyriales</taxon>
        <taxon>Herpotrichiellaceae</taxon>
        <taxon>Cladophialophora</taxon>
    </lineage>
</organism>
<dbReference type="OrthoDB" id="3538597at2759"/>
<protein>
    <submittedName>
        <fullName evidence="1">Uncharacterized protein</fullName>
    </submittedName>
</protein>
<dbReference type="HOGENOM" id="CLU_021170_0_0_1"/>
<sequence length="686" mass="77710">MNQPEENPKLSTEEYIELMKDHGISFEGRIQPEKWGEYTAIFEEIRRIGKMGFKEFTDMFHPEDKFAVDKTTDQYSRLFYRELDKHVDHEDMTDSVKRRLKGQRPDRVIGLRPTGTLRHHLRSLQAKYCPFKKANVVFPFIVIEAKTAENTAASFPSMLRQTAFVIRTCLRLQQNLQRETRMPHQCLVWSFLIMGEEWRLYAAVPDGSDVQIFDLWHGTVLFPEGALQLLLIIEHLCDWACEVYRMSVLTCLAGGRDNLLSSRLSPSGTDMSSQPGDTELTASRAISLPSRSSLMRELPNGDMAGLLKDKSSGPLEFGPLVQIDSIASPHGQDYRHWRRWATNEQDLSLWTGKATIRHSNQVELSFVQVAMPTEVLLLDACLTSCFPYLTPKEAARKLLVSLLDDDLAVTASMEATSRQGYQFHNSTLDVRALIYFRSALNPEDWGIARHVLAILCDQEALRALAEIAELNPDIYPTSERCDRPDCERFKQAIDWVKAVGGTKSAGLALARRQLCLRSVSSKDGSSMKFEWTKFCPQSDDGLSGEDLLGIMSHISASPEAAVPALLTPYIKKNRCTYAVQVSSDDQGPPSTVLEIPNLLTSGALIKKPTTGWPETTQDFCFLVTNETVRFDDVAQLGQLLEESRRAKELYVIVRKKVTYNQRDFALIDWWIRVLKNELPYDAPFPA</sequence>
<evidence type="ECO:0000313" key="1">
    <source>
        <dbReference type="EMBL" id="KIW89574.1"/>
    </source>
</evidence>